<dbReference type="PATRIC" id="fig|1354272.4.peg.2614"/>
<dbReference type="Pfam" id="PF04311">
    <property type="entry name" value="DUF459"/>
    <property type="match status" value="1"/>
</dbReference>
<dbReference type="PANTHER" id="PTHR30383">
    <property type="entry name" value="THIOESTERASE 1/PROTEASE 1/LYSOPHOSPHOLIPASE L1"/>
    <property type="match status" value="1"/>
</dbReference>
<dbReference type="EMBL" id="LXEW01000037">
    <property type="protein sequence ID" value="OAT50406.1"/>
    <property type="molecule type" value="Genomic_DNA"/>
</dbReference>
<evidence type="ECO:0000256" key="1">
    <source>
        <dbReference type="SAM" id="Phobius"/>
    </source>
</evidence>
<protein>
    <submittedName>
        <fullName evidence="2">Putative periplasmic protein</fullName>
    </submittedName>
</protein>
<keyword evidence="1" id="KW-1133">Transmembrane helix</keyword>
<sequence>MLTSEFKHTLLKTGQVLFIVLVAGLLLIWLNQGSLASFWQQKYHREAPWANMSGNPAWDYGAYLNDGVQAAGSAFIYHASGLKAKEEKETAKHALANQGSRLNFPDNFRVGLHFLNGYIYPAESLSITFPELLKRPQARENRTKLHFGTFTAKQNLPIVPKHIANIVQGEQVLFAGDSMMQGVAPHVKNMLLKKYNIDSINLSKQSTGLAYPRFFNWPQTISKTLNDNPNIKVLVMFLGPNDPWDMPPQEGYKYIKFKSENWEQVYRKRISDILSTARQHNVDVIWVGPPNMRKNTLSDGMKFLRNLYQSEVEDNGEIYFSANDVFKYKNDDYSDYIGDESSAIKLRSGDGIHFSTKGQQAIAEKVFSLIHFEEEEKEPHETEQTASSQN</sequence>
<accession>A0A1B7JR78</accession>
<dbReference type="RefSeq" id="WP_068909199.1">
    <property type="nucleotide sequence ID" value="NZ_LXEW01000037.1"/>
</dbReference>
<dbReference type="GO" id="GO:0004622">
    <property type="term" value="F:phosphatidylcholine lysophospholipase activity"/>
    <property type="evidence" value="ECO:0007669"/>
    <property type="project" value="TreeGrafter"/>
</dbReference>
<organism evidence="2 3">
    <name type="scientific">Providencia heimbachae ATCC 35613</name>
    <dbReference type="NCBI Taxonomy" id="1354272"/>
    <lineage>
        <taxon>Bacteria</taxon>
        <taxon>Pseudomonadati</taxon>
        <taxon>Pseudomonadota</taxon>
        <taxon>Gammaproteobacteria</taxon>
        <taxon>Enterobacterales</taxon>
        <taxon>Morganellaceae</taxon>
        <taxon>Providencia</taxon>
    </lineage>
</organism>
<dbReference type="PANTHER" id="PTHR30383:SF24">
    <property type="entry name" value="THIOESTERASE 1_PROTEASE 1_LYSOPHOSPHOLIPASE L1"/>
    <property type="match status" value="1"/>
</dbReference>
<comment type="caution">
    <text evidence="2">The sequence shown here is derived from an EMBL/GenBank/DDBJ whole genome shotgun (WGS) entry which is preliminary data.</text>
</comment>
<feature type="transmembrane region" description="Helical" evidence="1">
    <location>
        <begin position="16"/>
        <end position="39"/>
    </location>
</feature>
<gene>
    <name evidence="2" type="ORF">M998_2568</name>
</gene>
<dbReference type="Gene3D" id="3.40.50.1110">
    <property type="entry name" value="SGNH hydrolase"/>
    <property type="match status" value="1"/>
</dbReference>
<dbReference type="OrthoDB" id="445620at2"/>
<evidence type="ECO:0000313" key="2">
    <source>
        <dbReference type="EMBL" id="OAT50406.1"/>
    </source>
</evidence>
<dbReference type="InterPro" id="IPR051532">
    <property type="entry name" value="Ester_Hydrolysis_Enzymes"/>
</dbReference>
<dbReference type="AlphaFoldDB" id="A0A1B7JR78"/>
<dbReference type="InterPro" id="IPR007407">
    <property type="entry name" value="DUF459"/>
</dbReference>
<keyword evidence="1" id="KW-0472">Membrane</keyword>
<keyword evidence="1" id="KW-0812">Transmembrane</keyword>
<name>A0A1B7JR78_9GAMM</name>
<dbReference type="SUPFAM" id="SSF52266">
    <property type="entry name" value="SGNH hydrolase"/>
    <property type="match status" value="1"/>
</dbReference>
<dbReference type="Proteomes" id="UP000078224">
    <property type="component" value="Unassembled WGS sequence"/>
</dbReference>
<proteinExistence type="predicted"/>
<evidence type="ECO:0000313" key="3">
    <source>
        <dbReference type="Proteomes" id="UP000078224"/>
    </source>
</evidence>
<reference evidence="2 3" key="1">
    <citation type="submission" date="2016-04" db="EMBL/GenBank/DDBJ databases">
        <title>ATOL: Assembling a taxonomically balanced genome-scale reconstruction of the evolutionary history of the Enterobacteriaceae.</title>
        <authorList>
            <person name="Plunkett G.III."/>
            <person name="Neeno-Eckwall E.C."/>
            <person name="Glasner J.D."/>
            <person name="Perna N.T."/>
        </authorList>
    </citation>
    <scope>NUCLEOTIDE SEQUENCE [LARGE SCALE GENOMIC DNA]</scope>
    <source>
        <strain evidence="2 3">ATCC 35613</strain>
    </source>
</reference>
<dbReference type="CDD" id="cd01829">
    <property type="entry name" value="SGNH_hydrolase_peri2"/>
    <property type="match status" value="1"/>
</dbReference>
<dbReference type="InterPro" id="IPR036514">
    <property type="entry name" value="SGNH_hydro_sf"/>
</dbReference>
<keyword evidence="3" id="KW-1185">Reference proteome</keyword>